<protein>
    <submittedName>
        <fullName evidence="1">Uncharacterized protein</fullName>
    </submittedName>
</protein>
<reference evidence="1" key="1">
    <citation type="submission" date="2023-10" db="EMBL/GenBank/DDBJ databases">
        <authorList>
            <person name="Rodriguez Cubillos JULIANA M."/>
            <person name="De Vega J."/>
        </authorList>
    </citation>
    <scope>NUCLEOTIDE SEQUENCE</scope>
</reference>
<dbReference type="EMBL" id="CASHSV030000311">
    <property type="protein sequence ID" value="CAJ2659464.1"/>
    <property type="molecule type" value="Genomic_DNA"/>
</dbReference>
<dbReference type="Proteomes" id="UP001177021">
    <property type="component" value="Unassembled WGS sequence"/>
</dbReference>
<sequence length="485" mass="55236">MTLPYSSSAQTSPNHIVKVVMDSNDVTMEDDTKQLISAETKVKERDIISTLHESVLGHILSFIPIIDAVSTSVLSTSWIDVWTSTTNLKFDDSLLYSKKKMSKEHFVNSVEKVLLHFTNSGIQSMSLCLSSYQYDASQISEWISFFLERRVQKLHIQYADKVFLSSNSLFRCNSLVELTLQMRCTLSLPVSGCLANLQKLSISWIKLVSESESSTNSKDITLSFPILKVFEVRGCEWSQNITLQVPLLERFSIAIWKHHSNESSKYSIKVNSRRLTDFDYEGNLEQNIVLCDSSLIRNASVVIVVDEDKKDRIEKLGFQAYNHLKQINEAESLKLLFYKVLRHGKDIFTNLPVFGRLTYLQLNEVNGEALLQLLHNCPILNTLVLLNGVADLNKDVLTSASVTLPHCFLSSFKVFEFKGFNANEHDLSLVKFMLENASILEKMRISPAFWLRYADIDFEKVKEQILSLPKRSSFCMVEFSDISSS</sequence>
<comment type="caution">
    <text evidence="1">The sequence shown here is derived from an EMBL/GenBank/DDBJ whole genome shotgun (WGS) entry which is preliminary data.</text>
</comment>
<evidence type="ECO:0000313" key="2">
    <source>
        <dbReference type="Proteomes" id="UP001177021"/>
    </source>
</evidence>
<accession>A0ACB0KQI3</accession>
<proteinExistence type="predicted"/>
<evidence type="ECO:0000313" key="1">
    <source>
        <dbReference type="EMBL" id="CAJ2659464.1"/>
    </source>
</evidence>
<gene>
    <name evidence="1" type="ORF">MILVUS5_LOCUS25638</name>
</gene>
<keyword evidence="2" id="KW-1185">Reference proteome</keyword>
<name>A0ACB0KQI3_TRIPR</name>
<organism evidence="1 2">
    <name type="scientific">Trifolium pratense</name>
    <name type="common">Red clover</name>
    <dbReference type="NCBI Taxonomy" id="57577"/>
    <lineage>
        <taxon>Eukaryota</taxon>
        <taxon>Viridiplantae</taxon>
        <taxon>Streptophyta</taxon>
        <taxon>Embryophyta</taxon>
        <taxon>Tracheophyta</taxon>
        <taxon>Spermatophyta</taxon>
        <taxon>Magnoliopsida</taxon>
        <taxon>eudicotyledons</taxon>
        <taxon>Gunneridae</taxon>
        <taxon>Pentapetalae</taxon>
        <taxon>rosids</taxon>
        <taxon>fabids</taxon>
        <taxon>Fabales</taxon>
        <taxon>Fabaceae</taxon>
        <taxon>Papilionoideae</taxon>
        <taxon>50 kb inversion clade</taxon>
        <taxon>NPAAA clade</taxon>
        <taxon>Hologalegina</taxon>
        <taxon>IRL clade</taxon>
        <taxon>Trifolieae</taxon>
        <taxon>Trifolium</taxon>
    </lineage>
</organism>